<evidence type="ECO:0000313" key="4">
    <source>
        <dbReference type="EMBL" id="PKQ64196.1"/>
    </source>
</evidence>
<dbReference type="SUPFAM" id="SSF49899">
    <property type="entry name" value="Concanavalin A-like lectins/glucanases"/>
    <property type="match status" value="1"/>
</dbReference>
<dbReference type="InterPro" id="IPR013320">
    <property type="entry name" value="ConA-like_dom_sf"/>
</dbReference>
<evidence type="ECO:0000259" key="3">
    <source>
        <dbReference type="PROSITE" id="PS51762"/>
    </source>
</evidence>
<feature type="chain" id="PRO_5014936891" description="GH16 domain-containing protein" evidence="2">
    <location>
        <begin position="22"/>
        <end position="371"/>
    </location>
</feature>
<evidence type="ECO:0000256" key="1">
    <source>
        <dbReference type="ARBA" id="ARBA00006865"/>
    </source>
</evidence>
<dbReference type="AlphaFoldDB" id="A0A2N3I1J4"/>
<dbReference type="EMBL" id="MVDD01000003">
    <property type="protein sequence ID" value="PKQ64196.1"/>
    <property type="molecule type" value="Genomic_DNA"/>
</dbReference>
<gene>
    <name evidence="4" type="ORF">BZG02_05060</name>
</gene>
<dbReference type="OrthoDB" id="9809583at2"/>
<dbReference type="InterPro" id="IPR000757">
    <property type="entry name" value="Beta-glucanase-like"/>
</dbReference>
<sequence length="371" mass="41401">MKKIYYLILLPILFFATSCEDDSNDLQSETTVSNSSDQLSLKSSGSGWTSYTSNCTQPSNSVEFLAPTNNTENRTNLNDSNNGMVGWGLVATLSDEFNYSAGKNASEFQSRWKLGYLNAWTGVKPTVWADSQVNFETIGTNNRALVIKANKSGNDLLCGMITTKAKSSYPLYQEARVKVSKSQLADCLWMLSGDTHNLEEIDNIETYGPATLANGKSCKYPWYSNKLHLSHHTFKYDANGNRLDYQPQTATWMSMKTGDCNSSIVDWSDKYHIYGVKWESATKLVYYVDGVKVKTTTTGSQGIDPKGYTACGGLKKEMHMLIGQEAQAWRYGTTADFWASGDDFTGDRTTMYVDWIKVYTPTGKENRSTCN</sequence>
<reference evidence="4 5" key="1">
    <citation type="journal article" date="2017" name="Front. Microbiol.">
        <title>Labilibaculum manganireducens gen. nov., sp. nov. and Labilibaculum filiforme sp. nov., Novel Bacteroidetes Isolated from Subsurface Sediments of the Baltic Sea.</title>
        <authorList>
            <person name="Vandieken V."/>
            <person name="Marshall I.P."/>
            <person name="Niemann H."/>
            <person name="Engelen B."/>
            <person name="Cypionka H."/>
        </authorList>
    </citation>
    <scope>NUCLEOTIDE SEQUENCE [LARGE SCALE GENOMIC DNA]</scope>
    <source>
        <strain evidence="4 5">59.16B</strain>
    </source>
</reference>
<feature type="domain" description="GH16" evidence="3">
    <location>
        <begin position="46"/>
        <end position="364"/>
    </location>
</feature>
<dbReference type="GO" id="GO:0004553">
    <property type="term" value="F:hydrolase activity, hydrolyzing O-glycosyl compounds"/>
    <property type="evidence" value="ECO:0007669"/>
    <property type="project" value="InterPro"/>
</dbReference>
<feature type="signal peptide" evidence="2">
    <location>
        <begin position="1"/>
        <end position="21"/>
    </location>
</feature>
<keyword evidence="2" id="KW-0732">Signal</keyword>
<accession>A0A2N3I1J4</accession>
<keyword evidence="5" id="KW-1185">Reference proteome</keyword>
<comment type="similarity">
    <text evidence="1">Belongs to the glycosyl hydrolase 16 family.</text>
</comment>
<dbReference type="Gene3D" id="2.60.120.200">
    <property type="match status" value="1"/>
</dbReference>
<comment type="caution">
    <text evidence="4">The sequence shown here is derived from an EMBL/GenBank/DDBJ whole genome shotgun (WGS) entry which is preliminary data.</text>
</comment>
<evidence type="ECO:0000256" key="2">
    <source>
        <dbReference type="SAM" id="SignalP"/>
    </source>
</evidence>
<evidence type="ECO:0000313" key="5">
    <source>
        <dbReference type="Proteomes" id="UP000233535"/>
    </source>
</evidence>
<dbReference type="PROSITE" id="PS51762">
    <property type="entry name" value="GH16_2"/>
    <property type="match status" value="1"/>
</dbReference>
<dbReference type="GO" id="GO:0005975">
    <property type="term" value="P:carbohydrate metabolic process"/>
    <property type="evidence" value="ECO:0007669"/>
    <property type="project" value="InterPro"/>
</dbReference>
<protein>
    <recommendedName>
        <fullName evidence="3">GH16 domain-containing protein</fullName>
    </recommendedName>
</protein>
<dbReference type="Proteomes" id="UP000233535">
    <property type="component" value="Unassembled WGS sequence"/>
</dbReference>
<proteinExistence type="inferred from homology"/>
<dbReference type="RefSeq" id="WP_101260333.1">
    <property type="nucleotide sequence ID" value="NZ_MVDD01000003.1"/>
</dbReference>
<name>A0A2N3I1J4_9BACT</name>
<organism evidence="4 5">
    <name type="scientific">Labilibaculum filiforme</name>
    <dbReference type="NCBI Taxonomy" id="1940526"/>
    <lineage>
        <taxon>Bacteria</taxon>
        <taxon>Pseudomonadati</taxon>
        <taxon>Bacteroidota</taxon>
        <taxon>Bacteroidia</taxon>
        <taxon>Marinilabiliales</taxon>
        <taxon>Marinifilaceae</taxon>
        <taxon>Labilibaculum</taxon>
    </lineage>
</organism>
<dbReference type="PROSITE" id="PS51257">
    <property type="entry name" value="PROKAR_LIPOPROTEIN"/>
    <property type="match status" value="1"/>
</dbReference>